<dbReference type="EMBL" id="ML979001">
    <property type="protein sequence ID" value="KAF1923743.1"/>
    <property type="molecule type" value="Genomic_DNA"/>
</dbReference>
<dbReference type="RefSeq" id="XP_033443996.1">
    <property type="nucleotide sequence ID" value="XM_033589143.1"/>
</dbReference>
<dbReference type="Proteomes" id="UP000800082">
    <property type="component" value="Unassembled WGS sequence"/>
</dbReference>
<evidence type="ECO:0000313" key="1">
    <source>
        <dbReference type="EMBL" id="KAF1923743.1"/>
    </source>
</evidence>
<accession>A0A6A5R802</accession>
<reference evidence="1" key="1">
    <citation type="journal article" date="2020" name="Stud. Mycol.">
        <title>101 Dothideomycetes genomes: a test case for predicting lifestyles and emergence of pathogens.</title>
        <authorList>
            <person name="Haridas S."/>
            <person name="Albert R."/>
            <person name="Binder M."/>
            <person name="Bloem J."/>
            <person name="Labutti K."/>
            <person name="Salamov A."/>
            <person name="Andreopoulos B."/>
            <person name="Baker S."/>
            <person name="Barry K."/>
            <person name="Bills G."/>
            <person name="Bluhm B."/>
            <person name="Cannon C."/>
            <person name="Castanera R."/>
            <person name="Culley D."/>
            <person name="Daum C."/>
            <person name="Ezra D."/>
            <person name="Gonzalez J."/>
            <person name="Henrissat B."/>
            <person name="Kuo A."/>
            <person name="Liang C."/>
            <person name="Lipzen A."/>
            <person name="Lutzoni F."/>
            <person name="Magnuson J."/>
            <person name="Mondo S."/>
            <person name="Nolan M."/>
            <person name="Ohm R."/>
            <person name="Pangilinan J."/>
            <person name="Park H.-J."/>
            <person name="Ramirez L."/>
            <person name="Alfaro M."/>
            <person name="Sun H."/>
            <person name="Tritt A."/>
            <person name="Yoshinaga Y."/>
            <person name="Zwiers L.-H."/>
            <person name="Turgeon B."/>
            <person name="Goodwin S."/>
            <person name="Spatafora J."/>
            <person name="Crous P."/>
            <person name="Grigoriev I."/>
        </authorList>
    </citation>
    <scope>NUCLEOTIDE SEQUENCE</scope>
    <source>
        <strain evidence="1">CBS 183.55</strain>
    </source>
</reference>
<dbReference type="GeneID" id="54346790"/>
<sequence>MRFYRHVSLLTCVSIDMCLYRHASLSTCVSIDMRLYRHASLSTCVSIDMRLYRHVSLSTCISIDMRLYAINQNHLFPSISSAVFTSINRARHRIVTACWITLYRLSLFPRFGNVARGKPRQGEVWCLYSSRCASLIAVRWRYSVQSLDQCAVSRSACSLYISVQSLHQRAVSRSACSL</sequence>
<evidence type="ECO:0000313" key="2">
    <source>
        <dbReference type="Proteomes" id="UP000800082"/>
    </source>
</evidence>
<proteinExistence type="predicted"/>
<keyword evidence="2" id="KW-1185">Reference proteome</keyword>
<organism evidence="1 2">
    <name type="scientific">Didymella exigua CBS 183.55</name>
    <dbReference type="NCBI Taxonomy" id="1150837"/>
    <lineage>
        <taxon>Eukaryota</taxon>
        <taxon>Fungi</taxon>
        <taxon>Dikarya</taxon>
        <taxon>Ascomycota</taxon>
        <taxon>Pezizomycotina</taxon>
        <taxon>Dothideomycetes</taxon>
        <taxon>Pleosporomycetidae</taxon>
        <taxon>Pleosporales</taxon>
        <taxon>Pleosporineae</taxon>
        <taxon>Didymellaceae</taxon>
        <taxon>Didymella</taxon>
    </lineage>
</organism>
<name>A0A6A5R802_9PLEO</name>
<gene>
    <name evidence="1" type="ORF">M421DRAFT_304599</name>
</gene>
<dbReference type="AlphaFoldDB" id="A0A6A5R802"/>
<protein>
    <submittedName>
        <fullName evidence="1">Uncharacterized protein</fullName>
    </submittedName>
</protein>